<protein>
    <recommendedName>
        <fullName evidence="8">Cation/H+ exchanger transmembrane domain-containing protein</fullName>
    </recommendedName>
</protein>
<feature type="transmembrane region" description="Helical" evidence="7">
    <location>
        <begin position="480"/>
        <end position="502"/>
    </location>
</feature>
<sequence length="636" mass="69017">MMKPPRIRIFLAPPSMSVDQDLEVSSDPSAVSHVEPHHPSRKVSIVDGSQGHDNLAFDPPRSRKVSANSEHAEIGPVRKKDEVMLCVGSNESVFTDSSKHANGDVSRSKKHSVTDSVHSKTRFSDVEEEETRSWWYTFCLKCRSTDEGLPPWQPDFWPRVCPHPFCPSYRQVTRIISLALIGILSWCVLYAIVGETAAPPDGRLFQLIVLSIGAYCGGWLISLTTLPALVGMLFTGLLFQNLNIVNIDKSFASITKELRNTALVILLIRAGLDLDPTALRRLKFTVMKIGLIPWTAEAIVIAVLSVYLLHIPWEYGLLAASIGAAVSPAVVVPCLFRLRSKGYGVAKGIPTLIIAIAGIDDAVSVAIFGIVSVSGLCGGLICYYAPERNDPFMVPLRVILLLVGGMISLFGSELIGYGGAGPLGVVTVAFVCLVCWNKQGWDIEDNPAATAFQIFWMIFEPILFGITGATVKINELDGSIVGTTIGILAAAAVLRIIVTVVVGIGCKLNLKEKIFVAFSLMAKATVQAALGPVALSMVAADTPESEYAEKVLQICILSILLTAPTAAILMILSGPKLLTKTKFPLEQEGWKRSHRPSIRDISIIDEEEERDENLEASLDTNHKISSDSNSKSFQDV</sequence>
<feature type="region of interest" description="Disordered" evidence="6">
    <location>
        <begin position="97"/>
        <end position="122"/>
    </location>
</feature>
<evidence type="ECO:0000256" key="1">
    <source>
        <dbReference type="ARBA" id="ARBA00004141"/>
    </source>
</evidence>
<feature type="compositionally biased region" description="Acidic residues" evidence="6">
    <location>
        <begin position="603"/>
        <end position="614"/>
    </location>
</feature>
<feature type="transmembrane region" description="Helical" evidence="7">
    <location>
        <begin position="343"/>
        <end position="359"/>
    </location>
</feature>
<comment type="caution">
    <text evidence="9">The sequence shown here is derived from an EMBL/GenBank/DDBJ whole genome shotgun (WGS) entry which is preliminary data.</text>
</comment>
<feature type="transmembrane region" description="Helical" evidence="7">
    <location>
        <begin position="175"/>
        <end position="192"/>
    </location>
</feature>
<evidence type="ECO:0000256" key="4">
    <source>
        <dbReference type="ARBA" id="ARBA00022989"/>
    </source>
</evidence>
<comment type="subcellular location">
    <subcellularLocation>
        <location evidence="1">Membrane</location>
        <topology evidence="1">Multi-pass membrane protein</topology>
    </subcellularLocation>
</comment>
<evidence type="ECO:0000256" key="3">
    <source>
        <dbReference type="ARBA" id="ARBA00022692"/>
    </source>
</evidence>
<feature type="domain" description="Cation/H+ exchanger transmembrane" evidence="8">
    <location>
        <begin position="215"/>
        <end position="372"/>
    </location>
</feature>
<keyword evidence="3 7" id="KW-0812">Transmembrane</keyword>
<keyword evidence="4 7" id="KW-1133">Transmembrane helix</keyword>
<evidence type="ECO:0000313" key="10">
    <source>
        <dbReference type="Proteomes" id="UP001162164"/>
    </source>
</evidence>
<comment type="similarity">
    <text evidence="2">Belongs to the monovalent cation:proton antiporter 1 (CPA1) transporter (TC 2.A.36) family.</text>
</comment>
<feature type="transmembrane region" description="Helical" evidence="7">
    <location>
        <begin position="551"/>
        <end position="572"/>
    </location>
</feature>
<feature type="transmembrane region" description="Helical" evidence="7">
    <location>
        <begin position="448"/>
        <end position="468"/>
    </location>
</feature>
<organism evidence="9 10">
    <name type="scientific">Molorchus minor</name>
    <dbReference type="NCBI Taxonomy" id="1323400"/>
    <lineage>
        <taxon>Eukaryota</taxon>
        <taxon>Metazoa</taxon>
        <taxon>Ecdysozoa</taxon>
        <taxon>Arthropoda</taxon>
        <taxon>Hexapoda</taxon>
        <taxon>Insecta</taxon>
        <taxon>Pterygota</taxon>
        <taxon>Neoptera</taxon>
        <taxon>Endopterygota</taxon>
        <taxon>Coleoptera</taxon>
        <taxon>Polyphaga</taxon>
        <taxon>Cucujiformia</taxon>
        <taxon>Chrysomeloidea</taxon>
        <taxon>Cerambycidae</taxon>
        <taxon>Lamiinae</taxon>
        <taxon>Monochamini</taxon>
        <taxon>Molorchus</taxon>
    </lineage>
</organism>
<reference evidence="9" key="1">
    <citation type="journal article" date="2023" name="Insect Mol. Biol.">
        <title>Genome sequencing provides insights into the evolution of gene families encoding plant cell wall-degrading enzymes in longhorned beetles.</title>
        <authorList>
            <person name="Shin N.R."/>
            <person name="Okamura Y."/>
            <person name="Kirsch R."/>
            <person name="Pauchet Y."/>
        </authorList>
    </citation>
    <scope>NUCLEOTIDE SEQUENCE</scope>
    <source>
        <strain evidence="9">MMC_N1</strain>
    </source>
</reference>
<keyword evidence="5 7" id="KW-0472">Membrane</keyword>
<evidence type="ECO:0000259" key="8">
    <source>
        <dbReference type="Pfam" id="PF00999"/>
    </source>
</evidence>
<dbReference type="EMBL" id="JAPWTJ010000060">
    <property type="protein sequence ID" value="KAJ8983795.1"/>
    <property type="molecule type" value="Genomic_DNA"/>
</dbReference>
<evidence type="ECO:0000256" key="7">
    <source>
        <dbReference type="SAM" id="Phobius"/>
    </source>
</evidence>
<dbReference type="PANTHER" id="PTHR31102:SF1">
    <property type="entry name" value="CATION_H+ EXCHANGER DOMAIN-CONTAINING PROTEIN"/>
    <property type="match status" value="1"/>
</dbReference>
<proteinExistence type="inferred from homology"/>
<feature type="transmembrane region" description="Helical" evidence="7">
    <location>
        <begin position="392"/>
        <end position="411"/>
    </location>
</feature>
<feature type="compositionally biased region" description="Polar residues" evidence="6">
    <location>
        <begin position="626"/>
        <end position="636"/>
    </location>
</feature>
<dbReference type="PANTHER" id="PTHR31102">
    <property type="match status" value="1"/>
</dbReference>
<gene>
    <name evidence="9" type="ORF">NQ317_008113</name>
</gene>
<evidence type="ECO:0000313" key="9">
    <source>
        <dbReference type="EMBL" id="KAJ8983795.1"/>
    </source>
</evidence>
<evidence type="ECO:0000256" key="2">
    <source>
        <dbReference type="ARBA" id="ARBA00007367"/>
    </source>
</evidence>
<dbReference type="Proteomes" id="UP001162164">
    <property type="component" value="Unassembled WGS sequence"/>
</dbReference>
<dbReference type="InterPro" id="IPR051843">
    <property type="entry name" value="CPA1_transporter"/>
</dbReference>
<feature type="region of interest" description="Disordered" evidence="6">
    <location>
        <begin position="601"/>
        <end position="636"/>
    </location>
</feature>
<dbReference type="InterPro" id="IPR006153">
    <property type="entry name" value="Cation/H_exchanger_TM"/>
</dbReference>
<feature type="transmembrane region" description="Helical" evidence="7">
    <location>
        <begin position="212"/>
        <end position="239"/>
    </location>
</feature>
<feature type="transmembrane region" description="Helical" evidence="7">
    <location>
        <begin position="514"/>
        <end position="539"/>
    </location>
</feature>
<name>A0ABQ9K2R6_9CUCU</name>
<feature type="transmembrane region" description="Helical" evidence="7">
    <location>
        <begin position="289"/>
        <end position="309"/>
    </location>
</feature>
<accession>A0ABQ9K2R6</accession>
<evidence type="ECO:0000256" key="5">
    <source>
        <dbReference type="ARBA" id="ARBA00023136"/>
    </source>
</evidence>
<feature type="transmembrane region" description="Helical" evidence="7">
    <location>
        <begin position="417"/>
        <end position="436"/>
    </location>
</feature>
<feature type="transmembrane region" description="Helical" evidence="7">
    <location>
        <begin position="315"/>
        <end position="336"/>
    </location>
</feature>
<feature type="transmembrane region" description="Helical" evidence="7">
    <location>
        <begin position="365"/>
        <end position="385"/>
    </location>
</feature>
<evidence type="ECO:0000256" key="6">
    <source>
        <dbReference type="SAM" id="MobiDB-lite"/>
    </source>
</evidence>
<dbReference type="Pfam" id="PF00999">
    <property type="entry name" value="Na_H_Exchanger"/>
    <property type="match status" value="1"/>
</dbReference>
<keyword evidence="10" id="KW-1185">Reference proteome</keyword>
<feature type="region of interest" description="Disordered" evidence="6">
    <location>
        <begin position="25"/>
        <end position="52"/>
    </location>
</feature>